<dbReference type="Gene3D" id="3.30.230.10">
    <property type="match status" value="1"/>
</dbReference>
<feature type="domain" description="Magnesium chelatase ChlI-like catalytic" evidence="1">
    <location>
        <begin position="192"/>
        <end position="393"/>
    </location>
</feature>
<protein>
    <submittedName>
        <fullName evidence="3">ATP-binding protein</fullName>
    </submittedName>
</protein>
<dbReference type="EMBL" id="SWOV01000012">
    <property type="protein sequence ID" value="NFF87512.1"/>
    <property type="molecule type" value="Genomic_DNA"/>
</dbReference>
<evidence type="ECO:0000313" key="4">
    <source>
        <dbReference type="Proteomes" id="UP000476820"/>
    </source>
</evidence>
<dbReference type="AlphaFoldDB" id="A0A6M0V448"/>
<keyword evidence="3" id="KW-0547">Nucleotide-binding</keyword>
<dbReference type="PANTHER" id="PTHR32039">
    <property type="entry name" value="MAGNESIUM-CHELATASE SUBUNIT CHLI"/>
    <property type="match status" value="1"/>
</dbReference>
<dbReference type="InterPro" id="IPR000523">
    <property type="entry name" value="Mg_chelatse_chII-like_cat_dom"/>
</dbReference>
<evidence type="ECO:0000259" key="2">
    <source>
        <dbReference type="Pfam" id="PF13335"/>
    </source>
</evidence>
<dbReference type="PANTHER" id="PTHR32039:SF7">
    <property type="entry name" value="COMPETENCE PROTEIN COMM"/>
    <property type="match status" value="1"/>
</dbReference>
<organism evidence="3 4">
    <name type="scientific">Clostridium botulinum</name>
    <dbReference type="NCBI Taxonomy" id="1491"/>
    <lineage>
        <taxon>Bacteria</taxon>
        <taxon>Bacillati</taxon>
        <taxon>Bacillota</taxon>
        <taxon>Clostridia</taxon>
        <taxon>Eubacteriales</taxon>
        <taxon>Clostridiaceae</taxon>
        <taxon>Clostridium</taxon>
    </lineage>
</organism>
<dbReference type="NCBIfam" id="TIGR00368">
    <property type="entry name" value="YifB family Mg chelatase-like AAA ATPase"/>
    <property type="match status" value="1"/>
</dbReference>
<keyword evidence="3" id="KW-0067">ATP-binding</keyword>
<dbReference type="InterPro" id="IPR025158">
    <property type="entry name" value="Mg_chelat-rel_C"/>
</dbReference>
<dbReference type="InterPro" id="IPR014721">
    <property type="entry name" value="Ribsml_uS5_D2-typ_fold_subgr"/>
</dbReference>
<feature type="domain" description="Mg chelatase-related protein C-terminal" evidence="2">
    <location>
        <begin position="405"/>
        <end position="500"/>
    </location>
</feature>
<dbReference type="SUPFAM" id="SSF52540">
    <property type="entry name" value="P-loop containing nucleoside triphosphate hydrolases"/>
    <property type="match status" value="1"/>
</dbReference>
<evidence type="ECO:0000313" key="3">
    <source>
        <dbReference type="EMBL" id="NFF87512.1"/>
    </source>
</evidence>
<dbReference type="InterPro" id="IPR004482">
    <property type="entry name" value="Mg_chelat-rel"/>
</dbReference>
<dbReference type="Gene3D" id="3.40.50.300">
    <property type="entry name" value="P-loop containing nucleotide triphosphate hydrolases"/>
    <property type="match status" value="1"/>
</dbReference>
<gene>
    <name evidence="3" type="ORF">FC774_06455</name>
</gene>
<dbReference type="Pfam" id="PF13335">
    <property type="entry name" value="Mg_chelatase_C"/>
    <property type="match status" value="1"/>
</dbReference>
<accession>A0A6M0V448</accession>
<dbReference type="Pfam" id="PF13541">
    <property type="entry name" value="ChlI"/>
    <property type="match status" value="1"/>
</dbReference>
<dbReference type="Proteomes" id="UP000476820">
    <property type="component" value="Unassembled WGS sequence"/>
</dbReference>
<comment type="caution">
    <text evidence="3">The sequence shown here is derived from an EMBL/GenBank/DDBJ whole genome shotgun (WGS) entry which is preliminary data.</text>
</comment>
<dbReference type="GO" id="GO:0005524">
    <property type="term" value="F:ATP binding"/>
    <property type="evidence" value="ECO:0007669"/>
    <property type="project" value="UniProtKB-KW"/>
</dbReference>
<sequence>MATVINSFGILGIDGYLVKIEIDIIDGMPSISIVGMGDTAIKESRERLEASIINSKFEFPKMKIVVNLSPSDIKKRGSHYDLGMAVALLIQSKQVKVKEISTYGFIGELSLNGDLRPCTGILPMIIEAKNNGIKNIIVPMENVEEASLVSGMNIFAFETLNQVINFISGIDPYKPINLNDSNHKISNKYLVDFMDVQGQDSAIEFITVAAAGGHNLLMCGTPGCGKSMIAKRIPTILPSMSEEEALEVTKIYSVSGLLKNRGALITSRPFRSPHHNASLNSLIGGGTFAMPGEISLSHNGVLFLDEIAEFNKKTLDALRQPIEDGKVTISRVRYTHDFPANFMLVAAMNPCPCGYYGEQRCKCTDYEIIKYRQKLSGPIMDRIDIQKNFNAVNIMDLANNNLGPSSKSLREKVESARNIQRERYKNYKNIHCNAVMTPDLIKQYCILDKDSKKILEDSYKKFRYSARTYHNFLRVARTFADMEGSEKINKNHIIKALMCREIEKEQASMLIV</sequence>
<proteinExistence type="predicted"/>
<dbReference type="SUPFAM" id="SSF54211">
    <property type="entry name" value="Ribosomal protein S5 domain 2-like"/>
    <property type="match status" value="1"/>
</dbReference>
<dbReference type="InterPro" id="IPR045006">
    <property type="entry name" value="CHLI-like"/>
</dbReference>
<evidence type="ECO:0000259" key="1">
    <source>
        <dbReference type="Pfam" id="PF01078"/>
    </source>
</evidence>
<dbReference type="InterPro" id="IPR027417">
    <property type="entry name" value="P-loop_NTPase"/>
</dbReference>
<dbReference type="InterPro" id="IPR020568">
    <property type="entry name" value="Ribosomal_Su5_D2-typ_SF"/>
</dbReference>
<reference evidence="3 4" key="1">
    <citation type="submission" date="2019-04" db="EMBL/GenBank/DDBJ databases">
        <title>Genome sequencing of Clostridium botulinum Groups I-IV and Clostridium butyricum.</title>
        <authorList>
            <person name="Brunt J."/>
            <person name="Van Vliet A.H.M."/>
            <person name="Stringer S.C."/>
            <person name="Carter A.T."/>
            <person name="Peck M.W."/>
        </authorList>
    </citation>
    <scope>NUCLEOTIDE SEQUENCE [LARGE SCALE GENOMIC DNA]</scope>
    <source>
        <strain evidence="3 4">1605</strain>
    </source>
</reference>
<name>A0A6M0V448_CLOBO</name>
<dbReference type="Pfam" id="PF01078">
    <property type="entry name" value="Mg_chelatase"/>
    <property type="match status" value="1"/>
</dbReference>